<dbReference type="InterPro" id="IPR014983">
    <property type="entry name" value="GAD-rel"/>
</dbReference>
<dbReference type="RefSeq" id="WP_156607378.1">
    <property type="nucleotide sequence ID" value="NZ_WPCU01000003.1"/>
</dbReference>
<name>A0A6A9UQB3_9ACTN</name>
<sequence>MGLFSRWTRRPEPEQAAPVQHTGPIFPVFRTVSEMPASTIERYEGELPEPVLRMWREHGIGLVGDGFVRVVDPVAFQADGGVTLRSGVPLFLTALNDTIVWIPESGTFTAMKLRWGAMDIVSERGEDFELALRRFGDPEYQLRVLESRHYTEAVERLGVPDITEGFAYRLPLAMGGRHRASELTLGSSLVTQSILLQADTPALRCYRPSQVEPRDDY</sequence>
<evidence type="ECO:0000256" key="1">
    <source>
        <dbReference type="SAM" id="MobiDB-lite"/>
    </source>
</evidence>
<dbReference type="Proteomes" id="UP000435304">
    <property type="component" value="Unassembled WGS sequence"/>
</dbReference>
<comment type="caution">
    <text evidence="3">The sequence shown here is derived from an EMBL/GenBank/DDBJ whole genome shotgun (WGS) entry which is preliminary data.</text>
</comment>
<evidence type="ECO:0000313" key="4">
    <source>
        <dbReference type="Proteomes" id="UP000435304"/>
    </source>
</evidence>
<organism evidence="3 4">
    <name type="scientific">Auraticoccus cholistanensis</name>
    <dbReference type="NCBI Taxonomy" id="2656650"/>
    <lineage>
        <taxon>Bacteria</taxon>
        <taxon>Bacillati</taxon>
        <taxon>Actinomycetota</taxon>
        <taxon>Actinomycetes</taxon>
        <taxon>Propionibacteriales</taxon>
        <taxon>Propionibacteriaceae</taxon>
        <taxon>Auraticoccus</taxon>
    </lineage>
</organism>
<feature type="domain" description="GAD-related" evidence="2">
    <location>
        <begin position="32"/>
        <end position="78"/>
    </location>
</feature>
<protein>
    <recommendedName>
        <fullName evidence="2">GAD-related domain-containing protein</fullName>
    </recommendedName>
</protein>
<reference evidence="3 4" key="1">
    <citation type="submission" date="2019-12" db="EMBL/GenBank/DDBJ databases">
        <title>Auraticoccus cholistani sp. nov., an actinomycete isolated from soil of Cholistan desert.</title>
        <authorList>
            <person name="Cheema M.T."/>
        </authorList>
    </citation>
    <scope>NUCLEOTIDE SEQUENCE [LARGE SCALE GENOMIC DNA]</scope>
    <source>
        <strain evidence="3 4">F435</strain>
    </source>
</reference>
<evidence type="ECO:0000313" key="3">
    <source>
        <dbReference type="EMBL" id="MVA74748.1"/>
    </source>
</evidence>
<proteinExistence type="predicted"/>
<dbReference type="Pfam" id="PF08887">
    <property type="entry name" value="GAD-like"/>
    <property type="match status" value="1"/>
</dbReference>
<dbReference type="AlphaFoldDB" id="A0A6A9UQB3"/>
<evidence type="ECO:0000259" key="2">
    <source>
        <dbReference type="Pfam" id="PF08887"/>
    </source>
</evidence>
<accession>A0A6A9UQB3</accession>
<dbReference type="EMBL" id="WPCU01000003">
    <property type="protein sequence ID" value="MVA74748.1"/>
    <property type="molecule type" value="Genomic_DNA"/>
</dbReference>
<gene>
    <name evidence="3" type="ORF">GC722_01670</name>
</gene>
<feature type="region of interest" description="Disordered" evidence="1">
    <location>
        <begin position="1"/>
        <end position="20"/>
    </location>
</feature>
<keyword evidence="4" id="KW-1185">Reference proteome</keyword>